<organism evidence="1 2">
    <name type="scientific">Phytophthora megakarya</name>
    <dbReference type="NCBI Taxonomy" id="4795"/>
    <lineage>
        <taxon>Eukaryota</taxon>
        <taxon>Sar</taxon>
        <taxon>Stramenopiles</taxon>
        <taxon>Oomycota</taxon>
        <taxon>Peronosporomycetes</taxon>
        <taxon>Peronosporales</taxon>
        <taxon>Peronosporaceae</taxon>
        <taxon>Phytophthora</taxon>
    </lineage>
</organism>
<protein>
    <submittedName>
        <fullName evidence="1">Uncharacterized protein</fullName>
    </submittedName>
</protein>
<keyword evidence="2" id="KW-1185">Reference proteome</keyword>
<proteinExistence type="predicted"/>
<dbReference type="EMBL" id="NBNE01000007">
    <property type="protein sequence ID" value="OWZ24626.1"/>
    <property type="molecule type" value="Genomic_DNA"/>
</dbReference>
<reference evidence="2" key="1">
    <citation type="submission" date="2017-03" db="EMBL/GenBank/DDBJ databases">
        <title>Phytopthora megakarya and P. palmivora, two closely related causual agents of cacao black pod achieved similar genome size and gene model numbers by different mechanisms.</title>
        <authorList>
            <person name="Ali S."/>
            <person name="Shao J."/>
            <person name="Larry D.J."/>
            <person name="Kronmiller B."/>
            <person name="Shen D."/>
            <person name="Strem M.D."/>
            <person name="Melnick R.L."/>
            <person name="Guiltinan M.J."/>
            <person name="Tyler B.M."/>
            <person name="Meinhardt L.W."/>
            <person name="Bailey B.A."/>
        </authorList>
    </citation>
    <scope>NUCLEOTIDE SEQUENCE [LARGE SCALE GENOMIC DNA]</scope>
    <source>
        <strain evidence="2">zdho120</strain>
    </source>
</reference>
<name>A0A225X3X0_9STRA</name>
<sequence length="59" mass="6444">MFPEFCVHVLTCQIYPVAMDGAASSGALEVVKWLHRNRTEGSTTAAMNEAARNGHIRVV</sequence>
<gene>
    <name evidence="1" type="ORF">PHMEG_000307</name>
</gene>
<evidence type="ECO:0000313" key="1">
    <source>
        <dbReference type="EMBL" id="OWZ24626.1"/>
    </source>
</evidence>
<dbReference type="OrthoDB" id="7464126at2759"/>
<dbReference type="Proteomes" id="UP000198211">
    <property type="component" value="Unassembled WGS sequence"/>
</dbReference>
<comment type="caution">
    <text evidence="1">The sequence shown here is derived from an EMBL/GenBank/DDBJ whole genome shotgun (WGS) entry which is preliminary data.</text>
</comment>
<dbReference type="PANTHER" id="PTHR46586:SF3">
    <property type="entry name" value="ANKYRIN REPEAT-CONTAINING PROTEIN"/>
    <property type="match status" value="1"/>
</dbReference>
<accession>A0A225X3X0</accession>
<evidence type="ECO:0000313" key="2">
    <source>
        <dbReference type="Proteomes" id="UP000198211"/>
    </source>
</evidence>
<dbReference type="AlphaFoldDB" id="A0A225X3X0"/>
<dbReference type="PANTHER" id="PTHR46586">
    <property type="entry name" value="ANKYRIN REPEAT-CONTAINING PROTEIN"/>
    <property type="match status" value="1"/>
</dbReference>
<dbReference type="InterPro" id="IPR052050">
    <property type="entry name" value="SecEffector_AnkRepeat"/>
</dbReference>